<proteinExistence type="predicted"/>
<dbReference type="AlphaFoldDB" id="A0A1I7YZX6"/>
<accession>A0A1I7YZX6</accession>
<dbReference type="WBParaSite" id="L893_g21441.t1">
    <property type="protein sequence ID" value="L893_g21441.t1"/>
    <property type="gene ID" value="L893_g21441"/>
</dbReference>
<evidence type="ECO:0000313" key="2">
    <source>
        <dbReference type="WBParaSite" id="L893_g21441.t1"/>
    </source>
</evidence>
<name>A0A1I7YZX6_9BILA</name>
<keyword evidence="1" id="KW-1185">Reference proteome</keyword>
<sequence length="139" mass="16132">MRFSEEALRIVWTLRRELKLGWDQPGRNRTVALFRKEPKDLQESPKGRSSVILRNQSVTLSWFGIWKMQFTRESIKAQLERLGGEHTGDEDDVQVIEQGEQENEVLESLEQWIARYGEEGVVIDAVAVLNLGVLIYFRS</sequence>
<organism evidence="1 2">
    <name type="scientific">Steinernema glaseri</name>
    <dbReference type="NCBI Taxonomy" id="37863"/>
    <lineage>
        <taxon>Eukaryota</taxon>
        <taxon>Metazoa</taxon>
        <taxon>Ecdysozoa</taxon>
        <taxon>Nematoda</taxon>
        <taxon>Chromadorea</taxon>
        <taxon>Rhabditida</taxon>
        <taxon>Tylenchina</taxon>
        <taxon>Panagrolaimomorpha</taxon>
        <taxon>Strongyloidoidea</taxon>
        <taxon>Steinernematidae</taxon>
        <taxon>Steinernema</taxon>
    </lineage>
</organism>
<dbReference type="Proteomes" id="UP000095287">
    <property type="component" value="Unplaced"/>
</dbReference>
<protein>
    <submittedName>
        <fullName evidence="2">RWD domain-containing protein</fullName>
    </submittedName>
</protein>
<evidence type="ECO:0000313" key="1">
    <source>
        <dbReference type="Proteomes" id="UP000095287"/>
    </source>
</evidence>
<reference evidence="2" key="1">
    <citation type="submission" date="2016-11" db="UniProtKB">
        <authorList>
            <consortium name="WormBaseParasite"/>
        </authorList>
    </citation>
    <scope>IDENTIFICATION</scope>
</reference>